<dbReference type="PANTHER" id="PTHR30075:SF2">
    <property type="entry name" value="GLYCINE--TRNA LIGASE, CHLOROPLASTIC_MITOCHONDRIAL 2"/>
    <property type="match status" value="1"/>
</dbReference>
<name>X1V2M2_9ZZZZ</name>
<accession>X1V2M2</accession>
<dbReference type="PRINTS" id="PR01045">
    <property type="entry name" value="TRNASYNTHGB"/>
</dbReference>
<evidence type="ECO:0000256" key="8">
    <source>
        <dbReference type="ARBA" id="ARBA00047937"/>
    </source>
</evidence>
<evidence type="ECO:0000256" key="1">
    <source>
        <dbReference type="ARBA" id="ARBA00008226"/>
    </source>
</evidence>
<evidence type="ECO:0000256" key="5">
    <source>
        <dbReference type="ARBA" id="ARBA00022840"/>
    </source>
</evidence>
<dbReference type="GO" id="GO:0004820">
    <property type="term" value="F:glycine-tRNA ligase activity"/>
    <property type="evidence" value="ECO:0007669"/>
    <property type="project" value="UniProtKB-EC"/>
</dbReference>
<dbReference type="InterPro" id="IPR006194">
    <property type="entry name" value="Gly-tRNA-synth_heterodimer"/>
</dbReference>
<protein>
    <recommendedName>
        <fullName evidence="2">glycine--tRNA ligase</fullName>
        <ecNumber evidence="2">6.1.1.14</ecNumber>
    </recommendedName>
</protein>
<dbReference type="InterPro" id="IPR015944">
    <property type="entry name" value="Gly-tRNA-synth_bsu"/>
</dbReference>
<keyword evidence="7" id="KW-0030">Aminoacyl-tRNA synthetase</keyword>
<keyword evidence="4" id="KW-0547">Nucleotide-binding</keyword>
<evidence type="ECO:0000256" key="2">
    <source>
        <dbReference type="ARBA" id="ARBA00012829"/>
    </source>
</evidence>
<dbReference type="Pfam" id="PF02092">
    <property type="entry name" value="tRNA_synt_2f"/>
    <property type="match status" value="1"/>
</dbReference>
<dbReference type="GO" id="GO:0006426">
    <property type="term" value="P:glycyl-tRNA aminoacylation"/>
    <property type="evidence" value="ECO:0007669"/>
    <property type="project" value="InterPro"/>
</dbReference>
<dbReference type="GO" id="GO:0005829">
    <property type="term" value="C:cytosol"/>
    <property type="evidence" value="ECO:0007669"/>
    <property type="project" value="TreeGrafter"/>
</dbReference>
<dbReference type="EC" id="6.1.1.14" evidence="2"/>
<proteinExistence type="inferred from homology"/>
<sequence>TVIEDTRLFDEVANLVEYPTVFKGEFDKAFLSLPQDVLITAMREHQRYFAVLCKGKRIEPIYIGVSNSLDDNLKEITKNHNKVLHARLNDAKFYWLEDLKKPPGERIEELNGVEWHRGLGTVFDKTMRLVELSLYLVKLLNRGEKDTIKRGALLSKTDLVTNMIKDGKEFTTLEGIIGREYALKSHEKKEVAAIISEHYLPRFPQDALPSRIESAIVR</sequence>
<dbReference type="GO" id="GO:0005524">
    <property type="term" value="F:ATP binding"/>
    <property type="evidence" value="ECO:0007669"/>
    <property type="project" value="UniProtKB-KW"/>
</dbReference>
<feature type="non-terminal residue" evidence="9">
    <location>
        <position position="1"/>
    </location>
</feature>
<keyword evidence="5" id="KW-0067">ATP-binding</keyword>
<keyword evidence="3" id="KW-0436">Ligase</keyword>
<dbReference type="AlphaFoldDB" id="X1V2M2"/>
<dbReference type="SUPFAM" id="SSF109604">
    <property type="entry name" value="HD-domain/PDEase-like"/>
    <property type="match status" value="1"/>
</dbReference>
<evidence type="ECO:0000256" key="4">
    <source>
        <dbReference type="ARBA" id="ARBA00022741"/>
    </source>
</evidence>
<keyword evidence="6" id="KW-0648">Protein biosynthesis</keyword>
<comment type="catalytic activity">
    <reaction evidence="8">
        <text>tRNA(Gly) + glycine + ATP = glycyl-tRNA(Gly) + AMP + diphosphate</text>
        <dbReference type="Rhea" id="RHEA:16013"/>
        <dbReference type="Rhea" id="RHEA-COMP:9664"/>
        <dbReference type="Rhea" id="RHEA-COMP:9683"/>
        <dbReference type="ChEBI" id="CHEBI:30616"/>
        <dbReference type="ChEBI" id="CHEBI:33019"/>
        <dbReference type="ChEBI" id="CHEBI:57305"/>
        <dbReference type="ChEBI" id="CHEBI:78442"/>
        <dbReference type="ChEBI" id="CHEBI:78522"/>
        <dbReference type="ChEBI" id="CHEBI:456215"/>
        <dbReference type="EC" id="6.1.1.14"/>
    </reaction>
</comment>
<comment type="caution">
    <text evidence="9">The sequence shown here is derived from an EMBL/GenBank/DDBJ whole genome shotgun (WGS) entry which is preliminary data.</text>
</comment>
<gene>
    <name evidence="9" type="ORF">S12H4_55975</name>
</gene>
<evidence type="ECO:0000313" key="9">
    <source>
        <dbReference type="EMBL" id="GAJ23983.1"/>
    </source>
</evidence>
<evidence type="ECO:0000256" key="3">
    <source>
        <dbReference type="ARBA" id="ARBA00022598"/>
    </source>
</evidence>
<organism evidence="9">
    <name type="scientific">marine sediment metagenome</name>
    <dbReference type="NCBI Taxonomy" id="412755"/>
    <lineage>
        <taxon>unclassified sequences</taxon>
        <taxon>metagenomes</taxon>
        <taxon>ecological metagenomes</taxon>
    </lineage>
</organism>
<reference evidence="9" key="1">
    <citation type="journal article" date="2014" name="Front. Microbiol.">
        <title>High frequency of phylogenetically diverse reductive dehalogenase-homologous genes in deep subseafloor sedimentary metagenomes.</title>
        <authorList>
            <person name="Kawai M."/>
            <person name="Futagami T."/>
            <person name="Toyoda A."/>
            <person name="Takaki Y."/>
            <person name="Nishi S."/>
            <person name="Hori S."/>
            <person name="Arai W."/>
            <person name="Tsubouchi T."/>
            <person name="Morono Y."/>
            <person name="Uchiyama I."/>
            <person name="Ito T."/>
            <person name="Fujiyama A."/>
            <person name="Inagaki F."/>
            <person name="Takami H."/>
        </authorList>
    </citation>
    <scope>NUCLEOTIDE SEQUENCE</scope>
    <source>
        <strain evidence="9">Expedition CK06-06</strain>
    </source>
</reference>
<comment type="similarity">
    <text evidence="1">Belongs to the class-II aminoacyl-tRNA synthetase family.</text>
</comment>
<dbReference type="EMBL" id="BARW01035969">
    <property type="protein sequence ID" value="GAJ23983.1"/>
    <property type="molecule type" value="Genomic_DNA"/>
</dbReference>
<dbReference type="PANTHER" id="PTHR30075">
    <property type="entry name" value="GLYCYL-TRNA SYNTHETASE"/>
    <property type="match status" value="1"/>
</dbReference>
<feature type="non-terminal residue" evidence="9">
    <location>
        <position position="218"/>
    </location>
</feature>
<evidence type="ECO:0000256" key="6">
    <source>
        <dbReference type="ARBA" id="ARBA00022917"/>
    </source>
</evidence>
<dbReference type="PROSITE" id="PS50861">
    <property type="entry name" value="AA_TRNA_LIGASE_II_GLYAB"/>
    <property type="match status" value="1"/>
</dbReference>
<evidence type="ECO:0000256" key="7">
    <source>
        <dbReference type="ARBA" id="ARBA00023146"/>
    </source>
</evidence>